<proteinExistence type="predicted"/>
<dbReference type="InterPro" id="IPR008767">
    <property type="entry name" value="Phage_SPP1_head-tail_adaptor"/>
</dbReference>
<dbReference type="InterPro" id="IPR038666">
    <property type="entry name" value="SSP1_head-tail_sf"/>
</dbReference>
<protein>
    <submittedName>
        <fullName evidence="1">Phage head-tail adaptor, putative, SPP1 family</fullName>
    </submittedName>
</protein>
<dbReference type="OrthoDB" id="7998779at2"/>
<name>A0A1G7RJY1_RHOCA</name>
<organism evidence="1 2">
    <name type="scientific">Rhodobacter capsulatus</name>
    <name type="common">Rhodopseudomonas capsulata</name>
    <dbReference type="NCBI Taxonomy" id="1061"/>
    <lineage>
        <taxon>Bacteria</taxon>
        <taxon>Pseudomonadati</taxon>
        <taxon>Pseudomonadota</taxon>
        <taxon>Alphaproteobacteria</taxon>
        <taxon>Rhodobacterales</taxon>
        <taxon>Rhodobacter group</taxon>
        <taxon>Rhodobacter</taxon>
    </lineage>
</organism>
<dbReference type="Gene3D" id="2.40.10.270">
    <property type="entry name" value="Bacteriophage SPP1 head-tail adaptor protein"/>
    <property type="match status" value="1"/>
</dbReference>
<dbReference type="NCBIfam" id="TIGR01563">
    <property type="entry name" value="gp16_SPP1"/>
    <property type="match status" value="1"/>
</dbReference>
<dbReference type="EMBL" id="FNAY01000030">
    <property type="protein sequence ID" value="SDG10360.1"/>
    <property type="molecule type" value="Genomic_DNA"/>
</dbReference>
<reference evidence="1 2" key="1">
    <citation type="submission" date="2016-10" db="EMBL/GenBank/DDBJ databases">
        <authorList>
            <person name="de Groot N.N."/>
        </authorList>
    </citation>
    <scope>NUCLEOTIDE SEQUENCE [LARGE SCALE GENOMIC DNA]</scope>
    <source>
        <strain evidence="2">DSM 938 / 37b4</strain>
    </source>
</reference>
<dbReference type="AlphaFoldDB" id="A0A1G7RJY1"/>
<accession>A0A1G7RJY1</accession>
<evidence type="ECO:0000313" key="1">
    <source>
        <dbReference type="EMBL" id="SDG10360.1"/>
    </source>
</evidence>
<evidence type="ECO:0000313" key="2">
    <source>
        <dbReference type="Proteomes" id="UP000183812"/>
    </source>
</evidence>
<dbReference type="Pfam" id="PF05521">
    <property type="entry name" value="Phage_HCP"/>
    <property type="match status" value="1"/>
</dbReference>
<dbReference type="Proteomes" id="UP000183812">
    <property type="component" value="Unassembled WGS sequence"/>
</dbReference>
<dbReference type="RefSeq" id="WP_074556024.1">
    <property type="nucleotide sequence ID" value="NZ_CP119563.1"/>
</dbReference>
<gene>
    <name evidence="1" type="ORF">SAMN04244550_03420</name>
</gene>
<sequence>MGECLDTRATILRPRIGDDGLSRTLAGWDEYATLWASLRETPGEEAAAAGQIGTRRSARLRLRASRRARQITAADRVRARGQLWEIRGICAPAAGLIELSLAAIMIGKAAG</sequence>